<protein>
    <submittedName>
        <fullName evidence="2">Uncharacterized protein</fullName>
    </submittedName>
</protein>
<dbReference type="STRING" id="1618392.UW41_C0012G0012"/>
<dbReference type="AlphaFoldDB" id="A0A0G1KM87"/>
<dbReference type="Proteomes" id="UP000034172">
    <property type="component" value="Unassembled WGS sequence"/>
</dbReference>
<comment type="caution">
    <text evidence="2">The sequence shown here is derived from an EMBL/GenBank/DDBJ whole genome shotgun (WGS) entry which is preliminary data.</text>
</comment>
<keyword evidence="1" id="KW-0812">Transmembrane</keyword>
<evidence type="ECO:0000256" key="1">
    <source>
        <dbReference type="SAM" id="Phobius"/>
    </source>
</evidence>
<organism evidence="2 3">
    <name type="scientific">Candidatus Collierbacteria bacterium GW2011_GWC2_44_18</name>
    <dbReference type="NCBI Taxonomy" id="1618392"/>
    <lineage>
        <taxon>Bacteria</taxon>
        <taxon>Candidatus Collieribacteriota</taxon>
    </lineage>
</organism>
<evidence type="ECO:0000313" key="2">
    <source>
        <dbReference type="EMBL" id="KKT49074.1"/>
    </source>
</evidence>
<dbReference type="EMBL" id="LCIE01000012">
    <property type="protein sequence ID" value="KKT49074.1"/>
    <property type="molecule type" value="Genomic_DNA"/>
</dbReference>
<name>A0A0G1KM87_9BACT</name>
<sequence length="65" mass="7047">MLNDKWLATFLALFLFGLALVVPGVAGLIAALVTGIPNFWGFTFAGVSAFAFGVRYLFLRHKKAV</sequence>
<accession>A0A0G1KM87</accession>
<reference evidence="2 3" key="1">
    <citation type="journal article" date="2015" name="Nature">
        <title>rRNA introns, odd ribosomes, and small enigmatic genomes across a large radiation of phyla.</title>
        <authorList>
            <person name="Brown C.T."/>
            <person name="Hug L.A."/>
            <person name="Thomas B.C."/>
            <person name="Sharon I."/>
            <person name="Castelle C.J."/>
            <person name="Singh A."/>
            <person name="Wilkins M.J."/>
            <person name="Williams K.H."/>
            <person name="Banfield J.F."/>
        </authorList>
    </citation>
    <scope>NUCLEOTIDE SEQUENCE [LARGE SCALE GENOMIC DNA]</scope>
</reference>
<evidence type="ECO:0000313" key="3">
    <source>
        <dbReference type="Proteomes" id="UP000034172"/>
    </source>
</evidence>
<proteinExistence type="predicted"/>
<keyword evidence="1" id="KW-1133">Transmembrane helix</keyword>
<gene>
    <name evidence="2" type="ORF">UW41_C0012G0012</name>
</gene>
<keyword evidence="1" id="KW-0472">Membrane</keyword>
<feature type="transmembrane region" description="Helical" evidence="1">
    <location>
        <begin position="40"/>
        <end position="58"/>
    </location>
</feature>